<organism evidence="1 2">
    <name type="scientific">Candidatus Woesebacteria bacterium RIFCSPLOWO2_01_FULL_37_19</name>
    <dbReference type="NCBI Taxonomy" id="1802514"/>
    <lineage>
        <taxon>Bacteria</taxon>
        <taxon>Candidatus Woeseibacteriota</taxon>
    </lineage>
</organism>
<sequence>MRIIITEEVPEIVHQSPQISLRWYNNFVYKFKKDIYKNSRGKWSRILDIACHFCKNHICFYQKDGPGPLKRSYVDRFIDIKPKKSNVFKCNSCGETLGIYQPYKKENNRPAYSWLVGALEYDIVPISKLIEVPKIGHQSPLFLKY</sequence>
<accession>A0A1F8B745</accession>
<evidence type="ECO:0000313" key="2">
    <source>
        <dbReference type="Proteomes" id="UP000177501"/>
    </source>
</evidence>
<dbReference type="AlphaFoldDB" id="A0A1F8B745"/>
<evidence type="ECO:0000313" key="1">
    <source>
        <dbReference type="EMBL" id="OGM59864.1"/>
    </source>
</evidence>
<dbReference type="Proteomes" id="UP000177501">
    <property type="component" value="Unassembled WGS sequence"/>
</dbReference>
<dbReference type="EMBL" id="MGHA01000025">
    <property type="protein sequence ID" value="OGM59864.1"/>
    <property type="molecule type" value="Genomic_DNA"/>
</dbReference>
<reference evidence="1 2" key="1">
    <citation type="journal article" date="2016" name="Nat. Commun.">
        <title>Thousands of microbial genomes shed light on interconnected biogeochemical processes in an aquifer system.</title>
        <authorList>
            <person name="Anantharaman K."/>
            <person name="Brown C.T."/>
            <person name="Hug L.A."/>
            <person name="Sharon I."/>
            <person name="Castelle C.J."/>
            <person name="Probst A.J."/>
            <person name="Thomas B.C."/>
            <person name="Singh A."/>
            <person name="Wilkins M.J."/>
            <person name="Karaoz U."/>
            <person name="Brodie E.L."/>
            <person name="Williams K.H."/>
            <person name="Hubbard S.S."/>
            <person name="Banfield J.F."/>
        </authorList>
    </citation>
    <scope>NUCLEOTIDE SEQUENCE [LARGE SCALE GENOMIC DNA]</scope>
</reference>
<protein>
    <submittedName>
        <fullName evidence="1">Uncharacterized protein</fullName>
    </submittedName>
</protein>
<name>A0A1F8B745_9BACT</name>
<proteinExistence type="predicted"/>
<gene>
    <name evidence="1" type="ORF">A2955_00610</name>
</gene>
<comment type="caution">
    <text evidence="1">The sequence shown here is derived from an EMBL/GenBank/DDBJ whole genome shotgun (WGS) entry which is preliminary data.</text>
</comment>